<gene>
    <name evidence="1" type="ORF">QY95_01977</name>
</gene>
<organism evidence="1 2">
    <name type="scientific">Bacillus thermotolerans</name>
    <name type="common">Quasibacillus thermotolerans</name>
    <dbReference type="NCBI Taxonomy" id="1221996"/>
    <lineage>
        <taxon>Bacteria</taxon>
        <taxon>Bacillati</taxon>
        <taxon>Bacillota</taxon>
        <taxon>Bacilli</taxon>
        <taxon>Bacillales</taxon>
        <taxon>Bacillaceae</taxon>
        <taxon>Bacillus</taxon>
    </lineage>
</organism>
<evidence type="ECO:0000313" key="2">
    <source>
        <dbReference type="Proteomes" id="UP000031563"/>
    </source>
</evidence>
<accession>A0A0F5I3B4</accession>
<dbReference type="AlphaFoldDB" id="A0A0F5I3B4"/>
<dbReference type="EMBL" id="JWIR02000037">
    <property type="protein sequence ID" value="KKB39760.1"/>
    <property type="molecule type" value="Genomic_DNA"/>
</dbReference>
<evidence type="ECO:0000313" key="1">
    <source>
        <dbReference type="EMBL" id="KKB39760.1"/>
    </source>
</evidence>
<comment type="caution">
    <text evidence="1">The sequence shown here is derived from an EMBL/GenBank/DDBJ whole genome shotgun (WGS) entry which is preliminary data.</text>
</comment>
<name>A0A0F5I3B4_BACTR</name>
<dbReference type="Proteomes" id="UP000031563">
    <property type="component" value="Unassembled WGS sequence"/>
</dbReference>
<keyword evidence="2" id="KW-1185">Reference proteome</keyword>
<sequence length="53" mass="6404">MSIDRRLYQQNEKIIIIYYNLYFDNKKARACLSAKIAIKKIRRPLEEASERLD</sequence>
<proteinExistence type="predicted"/>
<protein>
    <submittedName>
        <fullName evidence="1">Uncharacterized protein</fullName>
    </submittedName>
</protein>
<reference evidence="1" key="1">
    <citation type="submission" date="2015-02" db="EMBL/GenBank/DDBJ databases">
        <title>Genome Assembly of Bacillaceae bacterium MTCC 8252.</title>
        <authorList>
            <person name="Verma A."/>
            <person name="Khatri I."/>
            <person name="Mual P."/>
            <person name="Subramanian S."/>
            <person name="Krishnamurthi S."/>
        </authorList>
    </citation>
    <scope>NUCLEOTIDE SEQUENCE [LARGE SCALE GENOMIC DNA]</scope>
    <source>
        <strain evidence="1">MTCC 8252</strain>
    </source>
</reference>